<dbReference type="EMBL" id="GBXM01102546">
    <property type="protein sequence ID" value="JAH06031.1"/>
    <property type="molecule type" value="Transcribed_RNA"/>
</dbReference>
<protein>
    <submittedName>
        <fullName evidence="1">Uncharacterized protein</fullName>
    </submittedName>
</protein>
<reference evidence="1" key="1">
    <citation type="submission" date="2014-11" db="EMBL/GenBank/DDBJ databases">
        <authorList>
            <person name="Amaro Gonzalez C."/>
        </authorList>
    </citation>
    <scope>NUCLEOTIDE SEQUENCE</scope>
</reference>
<reference evidence="1" key="2">
    <citation type="journal article" date="2015" name="Fish Shellfish Immunol.">
        <title>Early steps in the European eel (Anguilla anguilla)-Vibrio vulnificus interaction in the gills: Role of the RtxA13 toxin.</title>
        <authorList>
            <person name="Callol A."/>
            <person name="Pajuelo D."/>
            <person name="Ebbesson L."/>
            <person name="Teles M."/>
            <person name="MacKenzie S."/>
            <person name="Amaro C."/>
        </authorList>
    </citation>
    <scope>NUCLEOTIDE SEQUENCE</scope>
</reference>
<organism evidence="1">
    <name type="scientific">Anguilla anguilla</name>
    <name type="common">European freshwater eel</name>
    <name type="synonym">Muraena anguilla</name>
    <dbReference type="NCBI Taxonomy" id="7936"/>
    <lineage>
        <taxon>Eukaryota</taxon>
        <taxon>Metazoa</taxon>
        <taxon>Chordata</taxon>
        <taxon>Craniata</taxon>
        <taxon>Vertebrata</taxon>
        <taxon>Euteleostomi</taxon>
        <taxon>Actinopterygii</taxon>
        <taxon>Neopterygii</taxon>
        <taxon>Teleostei</taxon>
        <taxon>Anguilliformes</taxon>
        <taxon>Anguillidae</taxon>
        <taxon>Anguilla</taxon>
    </lineage>
</organism>
<accession>A0A0E9PN17</accession>
<dbReference type="AlphaFoldDB" id="A0A0E9PN17"/>
<proteinExistence type="predicted"/>
<name>A0A0E9PN17_ANGAN</name>
<sequence>MFREIIYSLKPHYVRNSCACIHRGSPGLNLRATEIEHPVPVMGPVGLL</sequence>
<evidence type="ECO:0000313" key="1">
    <source>
        <dbReference type="EMBL" id="JAH06031.1"/>
    </source>
</evidence>